<accession>A0A917JI83</accession>
<dbReference type="AlphaFoldDB" id="A0A917JI83"/>
<evidence type="ECO:0000313" key="4">
    <source>
        <dbReference type="Proteomes" id="UP000597989"/>
    </source>
</evidence>
<gene>
    <name evidence="2" type="ORF">GCM10009545_13330</name>
    <name evidence="3" type="ORF">GCM10011581_03040</name>
</gene>
<protein>
    <recommendedName>
        <fullName evidence="1">Carrier domain-containing protein</fullName>
    </recommendedName>
</protein>
<dbReference type="InterPro" id="IPR009081">
    <property type="entry name" value="PP-bd_ACP"/>
</dbReference>
<dbReference type="InterPro" id="IPR036736">
    <property type="entry name" value="ACP-like_sf"/>
</dbReference>
<proteinExistence type="predicted"/>
<keyword evidence="5" id="KW-1185">Reference proteome</keyword>
<dbReference type="PROSITE" id="PS50075">
    <property type="entry name" value="CARRIER"/>
    <property type="match status" value="1"/>
</dbReference>
<dbReference type="EMBL" id="BMMT01000001">
    <property type="protein sequence ID" value="GGI69425.1"/>
    <property type="molecule type" value="Genomic_DNA"/>
</dbReference>
<dbReference type="SUPFAM" id="SSF47336">
    <property type="entry name" value="ACP-like"/>
    <property type="match status" value="1"/>
</dbReference>
<reference evidence="3 4" key="1">
    <citation type="journal article" date="2014" name="Int. J. Syst. Evol. Microbiol.">
        <title>Complete genome sequence of Corynebacterium casei LMG S-19264T (=DSM 44701T), isolated from a smear-ripened cheese.</title>
        <authorList>
            <consortium name="US DOE Joint Genome Institute (JGI-PGF)"/>
            <person name="Walter F."/>
            <person name="Albersmeier A."/>
            <person name="Kalinowski J."/>
            <person name="Ruckert C."/>
        </authorList>
    </citation>
    <scope>NUCLEOTIDE SEQUENCE [LARGE SCALE GENOMIC DNA]</scope>
    <source>
        <strain evidence="3 4">CGMCC 4.7206</strain>
    </source>
</reference>
<dbReference type="RefSeq" id="WP_188984572.1">
    <property type="nucleotide sequence ID" value="NZ_BAAAHC010000005.1"/>
</dbReference>
<dbReference type="Gene3D" id="1.10.1200.10">
    <property type="entry name" value="ACP-like"/>
    <property type="match status" value="1"/>
</dbReference>
<evidence type="ECO:0000313" key="2">
    <source>
        <dbReference type="EMBL" id="GAA0512629.1"/>
    </source>
</evidence>
<dbReference type="Proteomes" id="UP000597989">
    <property type="component" value="Unassembled WGS sequence"/>
</dbReference>
<evidence type="ECO:0000313" key="3">
    <source>
        <dbReference type="EMBL" id="GGI69425.1"/>
    </source>
</evidence>
<dbReference type="Proteomes" id="UP001500220">
    <property type="component" value="Unassembled WGS sequence"/>
</dbReference>
<sequence>MDVRREVHSAVENFLTDVCGVDGATVTDTTRLSDVEVESLELVALVQELQRRFDIALTDERLMGVQTVGELVDLVALRLDEHATTADRVSLGE</sequence>
<name>A0A917JI83_9PSEU</name>
<reference evidence="3" key="3">
    <citation type="submission" date="2020-09" db="EMBL/GenBank/DDBJ databases">
        <authorList>
            <person name="Sun Q."/>
            <person name="Zhou Y."/>
        </authorList>
    </citation>
    <scope>NUCLEOTIDE SEQUENCE</scope>
    <source>
        <strain evidence="3">CGMCC 4.7206</strain>
    </source>
</reference>
<reference evidence="2" key="4">
    <citation type="submission" date="2023-12" db="EMBL/GenBank/DDBJ databases">
        <authorList>
            <person name="Sun Q."/>
            <person name="Inoue M."/>
        </authorList>
    </citation>
    <scope>NUCLEOTIDE SEQUENCE</scope>
    <source>
        <strain evidence="2">JCM 10664</strain>
    </source>
</reference>
<dbReference type="Pfam" id="PF00550">
    <property type="entry name" value="PP-binding"/>
    <property type="match status" value="1"/>
</dbReference>
<organism evidence="3 4">
    <name type="scientific">Saccharopolyspora thermophila</name>
    <dbReference type="NCBI Taxonomy" id="89367"/>
    <lineage>
        <taxon>Bacteria</taxon>
        <taxon>Bacillati</taxon>
        <taxon>Actinomycetota</taxon>
        <taxon>Actinomycetes</taxon>
        <taxon>Pseudonocardiales</taxon>
        <taxon>Pseudonocardiaceae</taxon>
        <taxon>Saccharopolyspora</taxon>
    </lineage>
</organism>
<evidence type="ECO:0000313" key="5">
    <source>
        <dbReference type="Proteomes" id="UP001500220"/>
    </source>
</evidence>
<dbReference type="EMBL" id="BAAAHC010000005">
    <property type="protein sequence ID" value="GAA0512629.1"/>
    <property type="molecule type" value="Genomic_DNA"/>
</dbReference>
<reference evidence="2 5" key="2">
    <citation type="journal article" date="2019" name="Int. J. Syst. Evol. Microbiol.">
        <title>The Global Catalogue of Microorganisms (GCM) 10K type strain sequencing project: providing services to taxonomists for standard genome sequencing and annotation.</title>
        <authorList>
            <consortium name="The Broad Institute Genomics Platform"/>
            <consortium name="The Broad Institute Genome Sequencing Center for Infectious Disease"/>
            <person name="Wu L."/>
            <person name="Ma J."/>
        </authorList>
    </citation>
    <scope>NUCLEOTIDE SEQUENCE [LARGE SCALE GENOMIC DNA]</scope>
    <source>
        <strain evidence="2 5">JCM 10664</strain>
    </source>
</reference>
<evidence type="ECO:0000259" key="1">
    <source>
        <dbReference type="PROSITE" id="PS50075"/>
    </source>
</evidence>
<comment type="caution">
    <text evidence="3">The sequence shown here is derived from an EMBL/GenBank/DDBJ whole genome shotgun (WGS) entry which is preliminary data.</text>
</comment>
<feature type="domain" description="Carrier" evidence="1">
    <location>
        <begin position="5"/>
        <end position="79"/>
    </location>
</feature>